<name>A0A3N4MV42_9BACT</name>
<keyword evidence="2" id="KW-1185">Reference proteome</keyword>
<dbReference type="AlphaFoldDB" id="A0A3N4MV42"/>
<proteinExistence type="predicted"/>
<sequence>MKKAYALEWLDHVITKELDPNIAGQKPITEEKVKEIRDRIEQEEDLLLARLKQRVFRLHDETESRALVKKYHDSLLLMITRNHDYQQHPMTRKLQHKDLHIFLGIRLQRILGLFELEFSAFLGLENRVALTRLVEQKNFIEANRETMRLKLSTGEHGMAPVDIVLGVLDEFLSKIDDRLPVTLREFEYIRLLTEDVLKIDGNLTSITGCPALNELLIYWNLNSIVCIRYFTMGTEQLMNSYLTALEKLEFLKLELKKLQIIPEKQDFILNPDFPSVKEYCGKWLQNEIEYRENKLQGFAPLAQEVAAKSIKVNKFKVVVQLSADQIGLILRAADDTRLLQARSMSAVFKAIVPSLSSPYNEDLSWDNIRTKAYVAEHSDKAAAAEVLKKMVDRIHSY</sequence>
<comment type="caution">
    <text evidence="1">The sequence shown here is derived from an EMBL/GenBank/DDBJ whole genome shotgun (WGS) entry which is preliminary data.</text>
</comment>
<dbReference type="EMBL" id="RMBX01000011">
    <property type="protein sequence ID" value="RPD39333.1"/>
    <property type="molecule type" value="Genomic_DNA"/>
</dbReference>
<dbReference type="RefSeq" id="WP_120517974.1">
    <property type="nucleotide sequence ID" value="NZ_QXZY01000011.1"/>
</dbReference>
<organism evidence="1 2">
    <name type="scientific">Chitinophaga barathri</name>
    <dbReference type="NCBI Taxonomy" id="1647451"/>
    <lineage>
        <taxon>Bacteria</taxon>
        <taxon>Pseudomonadati</taxon>
        <taxon>Bacteroidota</taxon>
        <taxon>Chitinophagia</taxon>
        <taxon>Chitinophagales</taxon>
        <taxon>Chitinophagaceae</taxon>
        <taxon>Chitinophaga</taxon>
    </lineage>
</organism>
<dbReference type="OrthoDB" id="636834at2"/>
<dbReference type="Proteomes" id="UP000279089">
    <property type="component" value="Unassembled WGS sequence"/>
</dbReference>
<evidence type="ECO:0000313" key="2">
    <source>
        <dbReference type="Proteomes" id="UP000279089"/>
    </source>
</evidence>
<protein>
    <submittedName>
        <fullName evidence="1">Uncharacterized protein</fullName>
    </submittedName>
</protein>
<reference evidence="2" key="1">
    <citation type="submission" date="2018-11" db="EMBL/GenBank/DDBJ databases">
        <title>Chitinophaga lutea sp.nov., isolate from arsenic contaminated soil.</title>
        <authorList>
            <person name="Zong Y."/>
        </authorList>
    </citation>
    <scope>NUCLEOTIDE SEQUENCE [LARGE SCALE GENOMIC DNA]</scope>
    <source>
        <strain evidence="2">YLT18</strain>
    </source>
</reference>
<accession>A0A3N4MV42</accession>
<evidence type="ECO:0000313" key="1">
    <source>
        <dbReference type="EMBL" id="RPD39333.1"/>
    </source>
</evidence>
<gene>
    <name evidence="1" type="ORF">EG028_19595</name>
</gene>